<protein>
    <submittedName>
        <fullName evidence="2">Uncharacterized protein</fullName>
    </submittedName>
</protein>
<accession>A0AAF3EKM3</accession>
<evidence type="ECO:0000313" key="2">
    <source>
        <dbReference type="WBParaSite" id="MBELARI_LOCUS14515"/>
    </source>
</evidence>
<reference evidence="2" key="1">
    <citation type="submission" date="2024-02" db="UniProtKB">
        <authorList>
            <consortium name="WormBaseParasite"/>
        </authorList>
    </citation>
    <scope>IDENTIFICATION</scope>
</reference>
<dbReference type="AlphaFoldDB" id="A0AAF3EKM3"/>
<name>A0AAF3EKM3_9BILA</name>
<evidence type="ECO:0000313" key="1">
    <source>
        <dbReference type="Proteomes" id="UP000887575"/>
    </source>
</evidence>
<keyword evidence="1" id="KW-1185">Reference proteome</keyword>
<sequence>MLYFLALIPLTAANFGGLFGGGGCGCGLSLPPPPSLCLPPPPPMPCLPPPPPPCGCLPPIRLPSLCLPSLPSLPSPCGCGRKKRSASIVKSSTDSQCNSPLAEVILAKHLDTITDFTKMSEVTAPLHSELNGRTGGKWLVICGDNTQQPAVWRGEMSQFCSVTHKRTTCHAFQMD</sequence>
<proteinExistence type="predicted"/>
<dbReference type="WBParaSite" id="MBELARI_LOCUS14515">
    <property type="protein sequence ID" value="MBELARI_LOCUS14515"/>
    <property type="gene ID" value="MBELARI_LOCUS14515"/>
</dbReference>
<organism evidence="1 2">
    <name type="scientific">Mesorhabditis belari</name>
    <dbReference type="NCBI Taxonomy" id="2138241"/>
    <lineage>
        <taxon>Eukaryota</taxon>
        <taxon>Metazoa</taxon>
        <taxon>Ecdysozoa</taxon>
        <taxon>Nematoda</taxon>
        <taxon>Chromadorea</taxon>
        <taxon>Rhabditida</taxon>
        <taxon>Rhabditina</taxon>
        <taxon>Rhabditomorpha</taxon>
        <taxon>Rhabditoidea</taxon>
        <taxon>Rhabditidae</taxon>
        <taxon>Mesorhabditinae</taxon>
        <taxon>Mesorhabditis</taxon>
    </lineage>
</organism>
<dbReference type="Proteomes" id="UP000887575">
    <property type="component" value="Unassembled WGS sequence"/>
</dbReference>